<keyword evidence="3" id="KW-0677">Repeat</keyword>
<dbReference type="VEuPathDB" id="VectorBase:BGLB029254"/>
<sequence length="156" mass="17564">MSLSQLLSPQIEIIIATLTNTNFVRSERCVNSLSQFLQKPLNFSDKDLFEISRLEKNKKISARMPPACRNFTYGKESCDKNCRCVKENTQFCDNINGECICKPGWTSGDCFTDVNECLGTNNKVCPPNSDCVNTKGSYRCQCHLGYKLNVHTGICE</sequence>
<feature type="domain" description="EGF-like" evidence="6">
    <location>
        <begin position="113"/>
        <end position="152"/>
    </location>
</feature>
<keyword evidence="4" id="KW-1015">Disulfide bond</keyword>
<dbReference type="InterPro" id="IPR050751">
    <property type="entry name" value="ECM_structural_protein"/>
</dbReference>
<name>A0A2C9LBA0_BIOGL</name>
<comment type="caution">
    <text evidence="5">Lacks conserved residue(s) required for the propagation of feature annotation.</text>
</comment>
<dbReference type="PANTHER" id="PTHR24034:SF209">
    <property type="entry name" value="EGF-LIKE DOMAIN-CONTAINING PROTEIN"/>
    <property type="match status" value="1"/>
</dbReference>
<dbReference type="Gene3D" id="2.10.25.10">
    <property type="entry name" value="Laminin"/>
    <property type="match status" value="1"/>
</dbReference>
<dbReference type="InterPro" id="IPR001881">
    <property type="entry name" value="EGF-like_Ca-bd_dom"/>
</dbReference>
<dbReference type="SMART" id="SM00179">
    <property type="entry name" value="EGF_CA"/>
    <property type="match status" value="1"/>
</dbReference>
<evidence type="ECO:0000259" key="6">
    <source>
        <dbReference type="PROSITE" id="PS50026"/>
    </source>
</evidence>
<dbReference type="SUPFAM" id="SSF57184">
    <property type="entry name" value="Growth factor receptor domain"/>
    <property type="match status" value="1"/>
</dbReference>
<evidence type="ECO:0000313" key="7">
    <source>
        <dbReference type="EnsemblMetazoa" id="BGLB029254-PA"/>
    </source>
</evidence>
<dbReference type="PROSITE" id="PS00010">
    <property type="entry name" value="ASX_HYDROXYL"/>
    <property type="match status" value="1"/>
</dbReference>
<dbReference type="InterPro" id="IPR018097">
    <property type="entry name" value="EGF_Ca-bd_CS"/>
</dbReference>
<keyword evidence="1 5" id="KW-0245">EGF-like domain</keyword>
<dbReference type="FunFam" id="2.10.25.10:FF:000038">
    <property type="entry name" value="Fibrillin 2"/>
    <property type="match status" value="1"/>
</dbReference>
<dbReference type="KEGG" id="bgt:106079645"/>
<dbReference type="Pfam" id="PF07645">
    <property type="entry name" value="EGF_CA"/>
    <property type="match status" value="1"/>
</dbReference>
<reference evidence="7" key="1">
    <citation type="submission" date="2020-05" db="UniProtKB">
        <authorList>
            <consortium name="EnsemblMetazoa"/>
        </authorList>
    </citation>
    <scope>IDENTIFICATION</scope>
    <source>
        <strain evidence="7">BB02</strain>
    </source>
</reference>
<dbReference type="Gene3D" id="2.170.300.10">
    <property type="entry name" value="Tie2 ligand-binding domain superfamily"/>
    <property type="match status" value="1"/>
</dbReference>
<proteinExistence type="predicted"/>
<gene>
    <name evidence="7" type="primary">106079645</name>
</gene>
<dbReference type="SMART" id="SM00181">
    <property type="entry name" value="EGF"/>
    <property type="match status" value="2"/>
</dbReference>
<evidence type="ECO:0000313" key="8">
    <source>
        <dbReference type="Proteomes" id="UP000076420"/>
    </source>
</evidence>
<evidence type="ECO:0000256" key="3">
    <source>
        <dbReference type="ARBA" id="ARBA00022737"/>
    </source>
</evidence>
<dbReference type="InterPro" id="IPR000742">
    <property type="entry name" value="EGF"/>
</dbReference>
<dbReference type="STRING" id="6526.A0A2C9LBA0"/>
<accession>A0A2C9LBA0</accession>
<dbReference type="InterPro" id="IPR009030">
    <property type="entry name" value="Growth_fac_rcpt_cys_sf"/>
</dbReference>
<protein>
    <recommendedName>
        <fullName evidence="6">EGF-like domain-containing protein</fullName>
    </recommendedName>
</protein>
<evidence type="ECO:0000256" key="4">
    <source>
        <dbReference type="ARBA" id="ARBA00023157"/>
    </source>
</evidence>
<dbReference type="CDD" id="cd00054">
    <property type="entry name" value="EGF_CA"/>
    <property type="match status" value="1"/>
</dbReference>
<keyword evidence="2" id="KW-0732">Signal</keyword>
<dbReference type="AlphaFoldDB" id="A0A2C9LBA0"/>
<organism evidence="7 8">
    <name type="scientific">Biomphalaria glabrata</name>
    <name type="common">Bloodfluke planorb</name>
    <name type="synonym">Freshwater snail</name>
    <dbReference type="NCBI Taxonomy" id="6526"/>
    <lineage>
        <taxon>Eukaryota</taxon>
        <taxon>Metazoa</taxon>
        <taxon>Spiralia</taxon>
        <taxon>Lophotrochozoa</taxon>
        <taxon>Mollusca</taxon>
        <taxon>Gastropoda</taxon>
        <taxon>Heterobranchia</taxon>
        <taxon>Euthyneura</taxon>
        <taxon>Panpulmonata</taxon>
        <taxon>Hygrophila</taxon>
        <taxon>Lymnaeoidea</taxon>
        <taxon>Planorbidae</taxon>
        <taxon>Biomphalaria</taxon>
    </lineage>
</organism>
<evidence type="ECO:0000256" key="5">
    <source>
        <dbReference type="PROSITE-ProRule" id="PRU00076"/>
    </source>
</evidence>
<dbReference type="InterPro" id="IPR049883">
    <property type="entry name" value="NOTCH1_EGF-like"/>
</dbReference>
<evidence type="ECO:0000256" key="2">
    <source>
        <dbReference type="ARBA" id="ARBA00022729"/>
    </source>
</evidence>
<dbReference type="PROSITE" id="PS50026">
    <property type="entry name" value="EGF_3"/>
    <property type="match status" value="1"/>
</dbReference>
<dbReference type="InterPro" id="IPR000152">
    <property type="entry name" value="EGF-type_Asp/Asn_hydroxyl_site"/>
</dbReference>
<evidence type="ECO:0000256" key="1">
    <source>
        <dbReference type="ARBA" id="ARBA00022536"/>
    </source>
</evidence>
<dbReference type="EnsemblMetazoa" id="BGLB029254-RA">
    <property type="protein sequence ID" value="BGLB029254-PA"/>
    <property type="gene ID" value="BGLB029254"/>
</dbReference>
<dbReference type="Proteomes" id="UP000076420">
    <property type="component" value="Unassembled WGS sequence"/>
</dbReference>
<dbReference type="PROSITE" id="PS01187">
    <property type="entry name" value="EGF_CA"/>
    <property type="match status" value="1"/>
</dbReference>
<dbReference type="GO" id="GO:0005509">
    <property type="term" value="F:calcium ion binding"/>
    <property type="evidence" value="ECO:0007669"/>
    <property type="project" value="InterPro"/>
</dbReference>
<dbReference type="PANTHER" id="PTHR24034">
    <property type="entry name" value="EGF-LIKE DOMAIN-CONTAINING PROTEIN"/>
    <property type="match status" value="1"/>
</dbReference>